<keyword evidence="3 8" id="KW-1134">Transmembrane beta strand</keyword>
<keyword evidence="4 8" id="KW-0812">Transmembrane</keyword>
<keyword evidence="5 9" id="KW-0798">TonB box</keyword>
<protein>
    <submittedName>
        <fullName evidence="13">TonB-dependent receptor</fullName>
    </submittedName>
</protein>
<dbReference type="Gene3D" id="2.170.130.10">
    <property type="entry name" value="TonB-dependent receptor, plug domain"/>
    <property type="match status" value="1"/>
</dbReference>
<evidence type="ECO:0000259" key="11">
    <source>
        <dbReference type="Pfam" id="PF00593"/>
    </source>
</evidence>
<evidence type="ECO:0000256" key="9">
    <source>
        <dbReference type="RuleBase" id="RU003357"/>
    </source>
</evidence>
<evidence type="ECO:0000256" key="4">
    <source>
        <dbReference type="ARBA" id="ARBA00022692"/>
    </source>
</evidence>
<keyword evidence="2 8" id="KW-0813">Transport</keyword>
<comment type="similarity">
    <text evidence="8 9">Belongs to the TonB-dependent receptor family.</text>
</comment>
<keyword evidence="14" id="KW-1185">Reference proteome</keyword>
<dbReference type="PANTHER" id="PTHR30069:SF28">
    <property type="entry name" value="TONB-DEPENDENT RECEPTOR YNCD-RELATED"/>
    <property type="match status" value="1"/>
</dbReference>
<dbReference type="InterPro" id="IPR000531">
    <property type="entry name" value="Beta-barrel_TonB"/>
</dbReference>
<evidence type="ECO:0000256" key="6">
    <source>
        <dbReference type="ARBA" id="ARBA00023136"/>
    </source>
</evidence>
<dbReference type="RefSeq" id="WP_305105317.1">
    <property type="nucleotide sequence ID" value="NZ_JAUTWS010000018.1"/>
</dbReference>
<name>A0ABT9E2R2_9PROT</name>
<evidence type="ECO:0000256" key="1">
    <source>
        <dbReference type="ARBA" id="ARBA00004571"/>
    </source>
</evidence>
<dbReference type="PROSITE" id="PS52016">
    <property type="entry name" value="TONB_DEPENDENT_REC_3"/>
    <property type="match status" value="1"/>
</dbReference>
<keyword evidence="6 8" id="KW-0472">Membrane</keyword>
<feature type="domain" description="TonB-dependent receptor-like beta-barrel" evidence="11">
    <location>
        <begin position="188"/>
        <end position="655"/>
    </location>
</feature>
<evidence type="ECO:0000259" key="12">
    <source>
        <dbReference type="Pfam" id="PF07715"/>
    </source>
</evidence>
<dbReference type="InterPro" id="IPR012910">
    <property type="entry name" value="Plug_dom"/>
</dbReference>
<evidence type="ECO:0000256" key="3">
    <source>
        <dbReference type="ARBA" id="ARBA00022452"/>
    </source>
</evidence>
<evidence type="ECO:0000256" key="7">
    <source>
        <dbReference type="ARBA" id="ARBA00023237"/>
    </source>
</evidence>
<dbReference type="InterPro" id="IPR036942">
    <property type="entry name" value="Beta-barrel_TonB_sf"/>
</dbReference>
<accession>A0ABT9E2R2</accession>
<evidence type="ECO:0000313" key="14">
    <source>
        <dbReference type="Proteomes" id="UP001243009"/>
    </source>
</evidence>
<dbReference type="EMBL" id="JAUTWS010000018">
    <property type="protein sequence ID" value="MDO9710454.1"/>
    <property type="molecule type" value="Genomic_DNA"/>
</dbReference>
<keyword evidence="13" id="KW-0675">Receptor</keyword>
<dbReference type="SUPFAM" id="SSF56935">
    <property type="entry name" value="Porins"/>
    <property type="match status" value="1"/>
</dbReference>
<keyword evidence="10" id="KW-0732">Signal</keyword>
<comment type="caution">
    <text evidence="13">The sequence shown here is derived from an EMBL/GenBank/DDBJ whole genome shotgun (WGS) entry which is preliminary data.</text>
</comment>
<evidence type="ECO:0000256" key="2">
    <source>
        <dbReference type="ARBA" id="ARBA00022448"/>
    </source>
</evidence>
<dbReference type="Proteomes" id="UP001243009">
    <property type="component" value="Unassembled WGS sequence"/>
</dbReference>
<reference evidence="13 14" key="1">
    <citation type="submission" date="2023-08" db="EMBL/GenBank/DDBJ databases">
        <title>The draft genome sequence of Paracraurococcus sp. LOR1-02.</title>
        <authorList>
            <person name="Kingkaew E."/>
            <person name="Tanasupawat S."/>
        </authorList>
    </citation>
    <scope>NUCLEOTIDE SEQUENCE [LARGE SCALE GENOMIC DNA]</scope>
    <source>
        <strain evidence="13 14">LOR1-02</strain>
    </source>
</reference>
<feature type="chain" id="PRO_5046313594" evidence="10">
    <location>
        <begin position="24"/>
        <end position="696"/>
    </location>
</feature>
<evidence type="ECO:0000256" key="10">
    <source>
        <dbReference type="SAM" id="SignalP"/>
    </source>
</evidence>
<proteinExistence type="inferred from homology"/>
<dbReference type="InterPro" id="IPR039426">
    <property type="entry name" value="TonB-dep_rcpt-like"/>
</dbReference>
<organism evidence="13 14">
    <name type="scientific">Paracraurococcus lichenis</name>
    <dbReference type="NCBI Taxonomy" id="3064888"/>
    <lineage>
        <taxon>Bacteria</taxon>
        <taxon>Pseudomonadati</taxon>
        <taxon>Pseudomonadota</taxon>
        <taxon>Alphaproteobacteria</taxon>
        <taxon>Acetobacterales</taxon>
        <taxon>Roseomonadaceae</taxon>
        <taxon>Paracraurococcus</taxon>
    </lineage>
</organism>
<feature type="signal peptide" evidence="10">
    <location>
        <begin position="1"/>
        <end position="23"/>
    </location>
</feature>
<keyword evidence="7 8" id="KW-0998">Cell outer membrane</keyword>
<dbReference type="Gene3D" id="2.40.170.20">
    <property type="entry name" value="TonB-dependent receptor, beta-barrel domain"/>
    <property type="match status" value="1"/>
</dbReference>
<dbReference type="InterPro" id="IPR037066">
    <property type="entry name" value="Plug_dom_sf"/>
</dbReference>
<feature type="domain" description="TonB-dependent receptor plug" evidence="12">
    <location>
        <begin position="58"/>
        <end position="166"/>
    </location>
</feature>
<dbReference type="PANTHER" id="PTHR30069">
    <property type="entry name" value="TONB-DEPENDENT OUTER MEMBRANE RECEPTOR"/>
    <property type="match status" value="1"/>
</dbReference>
<gene>
    <name evidence="13" type="ORF">Q7A36_19025</name>
</gene>
<dbReference type="Pfam" id="PF07715">
    <property type="entry name" value="Plug"/>
    <property type="match status" value="1"/>
</dbReference>
<dbReference type="Pfam" id="PF00593">
    <property type="entry name" value="TonB_dep_Rec_b-barrel"/>
    <property type="match status" value="1"/>
</dbReference>
<evidence type="ECO:0000313" key="13">
    <source>
        <dbReference type="EMBL" id="MDO9710454.1"/>
    </source>
</evidence>
<comment type="subcellular location">
    <subcellularLocation>
        <location evidence="1 8">Cell outer membrane</location>
        <topology evidence="1 8">Multi-pass membrane protein</topology>
    </subcellularLocation>
</comment>
<sequence length="696" mass="76144">MPSLSRARSGALLAALLPAAALAQAPEPSATLPELQVIGQAPGSLTVPPVAEQRRQVEQAPAAVRFIEAGEFQNRRAFTLRDVLADTPGVFVQERYGQELRLSIRGSGIARGFHLRGIEVLQDGIPVNLADGSGDFYQIDPLASQSVTVHPGGNALPFGASTLGGAVNVVTPTARTAEAETILRAEGGTFGTWRLSGQVSRVWDDWDALANHSHASSDGWRQHSRGSYDQFNANLGYRISDSIETRFYAGVYETRQLLPGALSLSDALNDPRKANPQAVSGNQARNIWAERFANRTTVRLDAGQIDVDSWVVHKRLYHPIFQVIDQDGLTWGVAPRWTHGFTVAGLRNDLVIGARYFAGTNDADQYVNNRGSRGRQTLSSVQRAQNYEAYAENRLWVLPSLALVAGAKALRDERDYEDRGRGLTSSRGAVSLGRTYDGINPKIGLLWQPRPEVQVFTNLTRSQDVPDFSDLTQTVRGITGFVPLQAQRAWTVEVGTRGRLDRIGWDLTLFRSNINGQLLQFSTDPSVPAFTQNAGTTVNQGVEFALHGDLVRDLAAAGDRVTLGQVWTFNDFRFRGDPQYGDNRIAGLPPHVLRTTLTYAQPDRFFVRPALDWVPQGAWLDYANTVRANSYLKLGLEAGVTVGPGVTLFLDARNLTNKRYISDVTTIADARAPGANTTMFYPGDGRSLYAGTRIAF</sequence>
<evidence type="ECO:0000256" key="8">
    <source>
        <dbReference type="PROSITE-ProRule" id="PRU01360"/>
    </source>
</evidence>
<evidence type="ECO:0000256" key="5">
    <source>
        <dbReference type="ARBA" id="ARBA00023077"/>
    </source>
</evidence>